<accession>A0A1U7DHW9</accession>
<dbReference type="Gene3D" id="3.40.190.10">
    <property type="entry name" value="Periplasmic binding protein-like II"/>
    <property type="match status" value="1"/>
</dbReference>
<proteinExistence type="inferred from homology"/>
<dbReference type="AlphaFoldDB" id="A0A1U7DHW9"/>
<dbReference type="PANTHER" id="PTHR42928:SF5">
    <property type="entry name" value="BLR1237 PROTEIN"/>
    <property type="match status" value="1"/>
</dbReference>
<dbReference type="Gene3D" id="3.40.190.150">
    <property type="entry name" value="Bordetella uptake gene, domain 1"/>
    <property type="match status" value="1"/>
</dbReference>
<dbReference type="InterPro" id="IPR005064">
    <property type="entry name" value="BUG"/>
</dbReference>
<evidence type="ECO:0000256" key="1">
    <source>
        <dbReference type="ARBA" id="ARBA00006987"/>
    </source>
</evidence>
<dbReference type="EMBL" id="CP019124">
    <property type="protein sequence ID" value="APX89468.1"/>
    <property type="molecule type" value="Genomic_DNA"/>
</dbReference>
<dbReference type="SUPFAM" id="SSF53850">
    <property type="entry name" value="Periplasmic binding protein-like II"/>
    <property type="match status" value="1"/>
</dbReference>
<dbReference type="Proteomes" id="UP000187266">
    <property type="component" value="Chromosome"/>
</dbReference>
<keyword evidence="3" id="KW-1185">Reference proteome</keyword>
<protein>
    <submittedName>
        <fullName evidence="2">Uncharacterized protein</fullName>
    </submittedName>
</protein>
<organism evidence="2 3">
    <name type="scientific">Brevirhabdus pacifica</name>
    <dbReference type="NCBI Taxonomy" id="1267768"/>
    <lineage>
        <taxon>Bacteria</taxon>
        <taxon>Pseudomonadati</taxon>
        <taxon>Pseudomonadota</taxon>
        <taxon>Alphaproteobacteria</taxon>
        <taxon>Rhodobacterales</taxon>
        <taxon>Paracoccaceae</taxon>
        <taxon>Brevirhabdus</taxon>
    </lineage>
</organism>
<comment type="similarity">
    <text evidence="1">Belongs to the UPF0065 (bug) family.</text>
</comment>
<dbReference type="STRING" id="1267768.BV394_06855"/>
<accession>A0A2M9DDM3</accession>
<evidence type="ECO:0000313" key="3">
    <source>
        <dbReference type="Proteomes" id="UP000187266"/>
    </source>
</evidence>
<dbReference type="InterPro" id="IPR042100">
    <property type="entry name" value="Bug_dom1"/>
</dbReference>
<dbReference type="Pfam" id="PF03401">
    <property type="entry name" value="TctC"/>
    <property type="match status" value="1"/>
</dbReference>
<evidence type="ECO:0000313" key="2">
    <source>
        <dbReference type="EMBL" id="APX89468.1"/>
    </source>
</evidence>
<reference evidence="2 3" key="1">
    <citation type="submission" date="2017-01" db="EMBL/GenBank/DDBJ databases">
        <title>Genomic analysis of Xuhuaishuia manganoxidans DY6-4.</title>
        <authorList>
            <person name="Wang X."/>
        </authorList>
    </citation>
    <scope>NUCLEOTIDE SEQUENCE [LARGE SCALE GENOMIC DNA]</scope>
    <source>
        <strain evidence="2 3">DY6-4</strain>
    </source>
</reference>
<dbReference type="RefSeq" id="WP_076979491.1">
    <property type="nucleotide sequence ID" value="NZ_CP019124.1"/>
</dbReference>
<dbReference type="PANTHER" id="PTHR42928">
    <property type="entry name" value="TRICARBOXYLATE-BINDING PROTEIN"/>
    <property type="match status" value="1"/>
</dbReference>
<name>A0A1U7DHW9_9RHOB</name>
<sequence>MKTLLTALAVASSLALPAWADGYFKGKTMTYIIATNPGGNYDAYARLIGRHLETRLGLDKLVFKNLPGAGHIIGTNTLAAAEPDGLTIGTFNTGLIYAQILQRKNIKFDLRELSWVGKAAADPRVIILSTNSGISSFQELLDTPETVRFSASGIGSASFTETKMLIDGFDLKVDMIPGYNGNEGEMAMLRGEVVGQIGSHGSMKPFVDAGNGVVAVALGGDLQPQAIDFAQSDRAKSIVNLINAMSSLGRLTAAPAGVPEDVLEELRTAYIEVMNDPGFLAEAEKLGLPIEAARGDEVAELVRAALTQTPETVEIIATALEVEVPTNTTKTKIMSMGPKNKVVEFMDGDKTIKAKISGSRTKITLDGQAAEREALMAGMGCEIEYDPNHEEFEPSRMDCTK</sequence>
<gene>
    <name evidence="2" type="ORF">BV394_06855</name>
</gene>